<dbReference type="Proteomes" id="UP001168821">
    <property type="component" value="Unassembled WGS sequence"/>
</dbReference>
<reference evidence="1" key="1">
    <citation type="journal article" date="2023" name="G3 (Bethesda)">
        <title>Whole genome assemblies of Zophobas morio and Tenebrio molitor.</title>
        <authorList>
            <person name="Kaur S."/>
            <person name="Stinson S.A."/>
            <person name="diCenzo G.C."/>
        </authorList>
    </citation>
    <scope>NUCLEOTIDE SEQUENCE</scope>
    <source>
        <strain evidence="1">QUZm001</strain>
    </source>
</reference>
<dbReference type="EMBL" id="JALNTZ010000004">
    <property type="protein sequence ID" value="KAJ3653576.1"/>
    <property type="molecule type" value="Genomic_DNA"/>
</dbReference>
<name>A0AA38IGA7_9CUCU</name>
<accession>A0AA38IGA7</accession>
<gene>
    <name evidence="1" type="ORF">Zmor_012819</name>
</gene>
<protein>
    <submittedName>
        <fullName evidence="1">Uncharacterized protein</fullName>
    </submittedName>
</protein>
<proteinExistence type="predicted"/>
<dbReference type="AlphaFoldDB" id="A0AA38IGA7"/>
<keyword evidence="2" id="KW-1185">Reference proteome</keyword>
<evidence type="ECO:0000313" key="1">
    <source>
        <dbReference type="EMBL" id="KAJ3653576.1"/>
    </source>
</evidence>
<sequence length="81" mass="8570">MMPVMDGARVLRSGEMVKHVLEAINGGGGGGGTAEKSQGLLRRHVSLTNLCARGKLQIINHKVDDLLGTNAAANHFPNTHE</sequence>
<comment type="caution">
    <text evidence="1">The sequence shown here is derived from an EMBL/GenBank/DDBJ whole genome shotgun (WGS) entry which is preliminary data.</text>
</comment>
<organism evidence="1 2">
    <name type="scientific">Zophobas morio</name>
    <dbReference type="NCBI Taxonomy" id="2755281"/>
    <lineage>
        <taxon>Eukaryota</taxon>
        <taxon>Metazoa</taxon>
        <taxon>Ecdysozoa</taxon>
        <taxon>Arthropoda</taxon>
        <taxon>Hexapoda</taxon>
        <taxon>Insecta</taxon>
        <taxon>Pterygota</taxon>
        <taxon>Neoptera</taxon>
        <taxon>Endopterygota</taxon>
        <taxon>Coleoptera</taxon>
        <taxon>Polyphaga</taxon>
        <taxon>Cucujiformia</taxon>
        <taxon>Tenebrionidae</taxon>
        <taxon>Zophobas</taxon>
    </lineage>
</organism>
<evidence type="ECO:0000313" key="2">
    <source>
        <dbReference type="Proteomes" id="UP001168821"/>
    </source>
</evidence>